<gene>
    <name evidence="2" type="ORF">ECBP5_0053</name>
</gene>
<name>A0A0F6N5M2_9CAUD</name>
<dbReference type="EMBL" id="KJ749827">
    <property type="protein sequence ID" value="AID17707.1"/>
    <property type="molecule type" value="Genomic_DNA"/>
</dbReference>
<accession>A0A0F6N5M2</accession>
<keyword evidence="3" id="KW-1185">Reference proteome</keyword>
<dbReference type="RefSeq" id="YP_009146424.1">
    <property type="nucleotide sequence ID" value="NC_027330.1"/>
</dbReference>
<evidence type="ECO:0000313" key="3">
    <source>
        <dbReference type="Proteomes" id="UP000033808"/>
    </source>
</evidence>
<proteinExistence type="predicted"/>
<reference evidence="2 3" key="2">
    <citation type="journal article" date="2015" name="PLoS ONE">
        <title>Complete Genomic and Lysis-Cassette Characterization of the Novel Phage, KBNP1315, which Infects Avian Pathogenic Escherichia coli (APEC).</title>
        <authorList>
            <person name="Lee J.S."/>
            <person name="Jang H.B."/>
            <person name="Kim K.S."/>
            <person name="Kim T.H."/>
            <person name="Im S.P."/>
            <person name="Kim S.W."/>
            <person name="Lazarte J.M."/>
            <person name="Kim J.S."/>
            <person name="Jung T.S."/>
        </authorList>
    </citation>
    <scope>NUCLEOTIDE SEQUENCE [LARGE SCALE GENOMIC DNA]</scope>
</reference>
<feature type="compositionally biased region" description="Basic and acidic residues" evidence="1">
    <location>
        <begin position="58"/>
        <end position="68"/>
    </location>
</feature>
<dbReference type="Proteomes" id="UP000033808">
    <property type="component" value="Segment"/>
</dbReference>
<reference evidence="3" key="1">
    <citation type="submission" date="2014-04" db="EMBL/GenBank/DDBJ databases">
        <title>Complete genome sequence of Escherichia coli phage ECBP5.</title>
        <authorList>
            <person name="Lee J.S."/>
            <person name="Jang H.B."/>
            <person name="Kim K.S."/>
            <person name="Kim T.H."/>
            <person name="Park S.B."/>
            <person name="Nho S.W."/>
            <person name="Yu J.E."/>
            <person name="Yu J.E."/>
            <person name="Im S.P."/>
            <person name="Kim S.W."/>
            <person name="Jung T.S."/>
        </authorList>
    </citation>
    <scope>NUCLEOTIDE SEQUENCE [LARGE SCALE GENOMIC DNA]</scope>
</reference>
<feature type="compositionally biased region" description="Polar residues" evidence="1">
    <location>
        <begin position="87"/>
        <end position="104"/>
    </location>
</feature>
<dbReference type="GeneID" id="24620956"/>
<feature type="region of interest" description="Disordered" evidence="1">
    <location>
        <begin position="49"/>
        <end position="104"/>
    </location>
</feature>
<protein>
    <submittedName>
        <fullName evidence="2">Uncharacterized protein</fullName>
    </submittedName>
</protein>
<dbReference type="KEGG" id="vg:24620956"/>
<evidence type="ECO:0000313" key="2">
    <source>
        <dbReference type="EMBL" id="AID17707.1"/>
    </source>
</evidence>
<evidence type="ECO:0000256" key="1">
    <source>
        <dbReference type="SAM" id="MobiDB-lite"/>
    </source>
</evidence>
<sequence>MSTSNIPSLGGFTPIESLVKGGSAKDIFNPMNIWNDGAGVLQKPSSLFTKETITGTGKDTEKSRTKAQEEEDSAAAKQSSRDANKWLNWTPSRSSTNTKTGLSI</sequence>
<organism evidence="2 3">
    <name type="scientific">Escherichia phage ECBP5</name>
    <dbReference type="NCBI Taxonomy" id="1498172"/>
    <lineage>
        <taxon>Viruses</taxon>
        <taxon>Duplodnaviria</taxon>
        <taxon>Heunggongvirae</taxon>
        <taxon>Uroviricota</taxon>
        <taxon>Caudoviricetes</taxon>
        <taxon>Autographivirales</taxon>
        <taxon>Gajwadongvirus</taxon>
        <taxon>Gajwadongvirus ECBP5</taxon>
    </lineage>
</organism>